<dbReference type="PANTHER" id="PTHR37299:SF1">
    <property type="entry name" value="STAGE 0 SPORULATION PROTEIN A HOMOLOG"/>
    <property type="match status" value="1"/>
</dbReference>
<dbReference type="SMART" id="SM00448">
    <property type="entry name" value="REC"/>
    <property type="match status" value="1"/>
</dbReference>
<evidence type="ECO:0000259" key="3">
    <source>
        <dbReference type="PROSITE" id="PS50930"/>
    </source>
</evidence>
<dbReference type="SMART" id="SM00850">
    <property type="entry name" value="LytTR"/>
    <property type="match status" value="1"/>
</dbReference>
<dbReference type="AlphaFoldDB" id="A0A5B8VV79"/>
<dbReference type="SUPFAM" id="SSF52172">
    <property type="entry name" value="CheY-like"/>
    <property type="match status" value="1"/>
</dbReference>
<proteinExistence type="predicted"/>
<protein>
    <submittedName>
        <fullName evidence="4">Response regulator transcription factor</fullName>
    </submittedName>
</protein>
<dbReference type="Gene3D" id="2.40.50.1020">
    <property type="entry name" value="LytTr DNA-binding domain"/>
    <property type="match status" value="1"/>
</dbReference>
<evidence type="ECO:0000259" key="2">
    <source>
        <dbReference type="PROSITE" id="PS50110"/>
    </source>
</evidence>
<dbReference type="PANTHER" id="PTHR37299">
    <property type="entry name" value="TRANSCRIPTIONAL REGULATOR-RELATED"/>
    <property type="match status" value="1"/>
</dbReference>
<dbReference type="InterPro" id="IPR007492">
    <property type="entry name" value="LytTR_DNA-bd_dom"/>
</dbReference>
<keyword evidence="5" id="KW-1185">Reference proteome</keyword>
<sequence>MTITTFIIDDEPHAVNILKQYVQMTSELTLVGATTDPAGVLSNLSGGNAPMLLLVDVDMPGISGLELAELVNSDTSIIFITSFREFGVEAFELKAIDYLLKPVSYARFYKAIQKVITVRQDKQNAVKERASFFVKGDAKEKYIKVVTDEIVYIVAALNYIEIHLVAGKVLTYLTLAEILSELPPVGFCQVHRSYIVNLKQVSAIEKSQVRLHNDRTIPIGKAYEAAFMKRLAPEFLISKRLSDN</sequence>
<feature type="modified residue" description="4-aspartylphosphate" evidence="1">
    <location>
        <position position="56"/>
    </location>
</feature>
<dbReference type="OrthoDB" id="9787344at2"/>
<dbReference type="Proteomes" id="UP000321362">
    <property type="component" value="Chromosome"/>
</dbReference>
<dbReference type="EMBL" id="CP042437">
    <property type="protein sequence ID" value="QEC74676.1"/>
    <property type="molecule type" value="Genomic_DNA"/>
</dbReference>
<name>A0A5B8VV79_9SPHI</name>
<feature type="domain" description="HTH LytTR-type" evidence="3">
    <location>
        <begin position="139"/>
        <end position="233"/>
    </location>
</feature>
<dbReference type="PROSITE" id="PS50110">
    <property type="entry name" value="RESPONSE_REGULATORY"/>
    <property type="match status" value="1"/>
</dbReference>
<evidence type="ECO:0000313" key="4">
    <source>
        <dbReference type="EMBL" id="QEC74676.1"/>
    </source>
</evidence>
<keyword evidence="1" id="KW-0597">Phosphoprotein</keyword>
<dbReference type="InterPro" id="IPR001789">
    <property type="entry name" value="Sig_transdc_resp-reg_receiver"/>
</dbReference>
<dbReference type="Gene3D" id="3.40.50.2300">
    <property type="match status" value="1"/>
</dbReference>
<organism evidence="4 5">
    <name type="scientific">Mucilaginibacter ginsenosidivorax</name>
    <dbReference type="NCBI Taxonomy" id="862126"/>
    <lineage>
        <taxon>Bacteria</taxon>
        <taxon>Pseudomonadati</taxon>
        <taxon>Bacteroidota</taxon>
        <taxon>Sphingobacteriia</taxon>
        <taxon>Sphingobacteriales</taxon>
        <taxon>Sphingobacteriaceae</taxon>
        <taxon>Mucilaginibacter</taxon>
    </lineage>
</organism>
<dbReference type="KEGG" id="mgk:FSB76_01455"/>
<gene>
    <name evidence="4" type="ORF">FSB76_01455</name>
</gene>
<dbReference type="Pfam" id="PF04397">
    <property type="entry name" value="LytTR"/>
    <property type="match status" value="1"/>
</dbReference>
<feature type="domain" description="Response regulatory" evidence="2">
    <location>
        <begin position="4"/>
        <end position="116"/>
    </location>
</feature>
<dbReference type="RefSeq" id="WP_147051835.1">
    <property type="nucleotide sequence ID" value="NZ_CP042437.1"/>
</dbReference>
<dbReference type="PROSITE" id="PS50930">
    <property type="entry name" value="HTH_LYTTR"/>
    <property type="match status" value="1"/>
</dbReference>
<dbReference type="GO" id="GO:0003677">
    <property type="term" value="F:DNA binding"/>
    <property type="evidence" value="ECO:0007669"/>
    <property type="project" value="InterPro"/>
</dbReference>
<evidence type="ECO:0000256" key="1">
    <source>
        <dbReference type="PROSITE-ProRule" id="PRU00169"/>
    </source>
</evidence>
<dbReference type="Pfam" id="PF00072">
    <property type="entry name" value="Response_reg"/>
    <property type="match status" value="1"/>
</dbReference>
<dbReference type="InterPro" id="IPR046947">
    <property type="entry name" value="LytR-like"/>
</dbReference>
<dbReference type="GO" id="GO:0000156">
    <property type="term" value="F:phosphorelay response regulator activity"/>
    <property type="evidence" value="ECO:0007669"/>
    <property type="project" value="InterPro"/>
</dbReference>
<reference evidence="4 5" key="1">
    <citation type="journal article" date="2013" name="J. Microbiol.">
        <title>Mucilaginibacter ginsenosidivorax sp. nov., with ginsenoside converting activity isolated from sediment.</title>
        <authorList>
            <person name="Kim J.K."/>
            <person name="Choi T.E."/>
            <person name="Liu Q.M."/>
            <person name="Park H.Y."/>
            <person name="Yi T.H."/>
            <person name="Yoon M.H."/>
            <person name="Kim S.C."/>
            <person name="Im W.T."/>
        </authorList>
    </citation>
    <scope>NUCLEOTIDE SEQUENCE [LARGE SCALE GENOMIC DNA]</scope>
    <source>
        <strain evidence="4 5">KHI28</strain>
    </source>
</reference>
<accession>A0A5B8VV79</accession>
<evidence type="ECO:0000313" key="5">
    <source>
        <dbReference type="Proteomes" id="UP000321362"/>
    </source>
</evidence>
<dbReference type="InterPro" id="IPR011006">
    <property type="entry name" value="CheY-like_superfamily"/>
</dbReference>